<comment type="caution">
    <text evidence="2">The sequence shown here is derived from an EMBL/GenBank/DDBJ whole genome shotgun (WGS) entry which is preliminary data.</text>
</comment>
<feature type="compositionally biased region" description="Basic and acidic residues" evidence="1">
    <location>
        <begin position="90"/>
        <end position="102"/>
    </location>
</feature>
<dbReference type="AlphaFoldDB" id="A0A2K0UG36"/>
<gene>
    <name evidence="2" type="ORF">THARTR1_03447</name>
</gene>
<dbReference type="EMBL" id="MTYI01000044">
    <property type="protein sequence ID" value="PNP56751.1"/>
    <property type="molecule type" value="Genomic_DNA"/>
</dbReference>
<proteinExistence type="predicted"/>
<accession>A0A2K0UG36</accession>
<organism evidence="2 3">
    <name type="scientific">Trichoderma harzianum</name>
    <name type="common">Hypocrea lixii</name>
    <dbReference type="NCBI Taxonomy" id="5544"/>
    <lineage>
        <taxon>Eukaryota</taxon>
        <taxon>Fungi</taxon>
        <taxon>Dikarya</taxon>
        <taxon>Ascomycota</taxon>
        <taxon>Pezizomycotina</taxon>
        <taxon>Sordariomycetes</taxon>
        <taxon>Hypocreomycetidae</taxon>
        <taxon>Hypocreales</taxon>
        <taxon>Hypocreaceae</taxon>
        <taxon>Trichoderma</taxon>
    </lineage>
</organism>
<dbReference type="Proteomes" id="UP000236290">
    <property type="component" value="Unassembled WGS sequence"/>
</dbReference>
<feature type="compositionally biased region" description="Basic and acidic residues" evidence="1">
    <location>
        <begin position="194"/>
        <end position="204"/>
    </location>
</feature>
<protein>
    <submittedName>
        <fullName evidence="2">Uncharacterized protein</fullName>
    </submittedName>
</protein>
<evidence type="ECO:0000313" key="3">
    <source>
        <dbReference type="Proteomes" id="UP000236290"/>
    </source>
</evidence>
<evidence type="ECO:0000256" key="1">
    <source>
        <dbReference type="SAM" id="MobiDB-lite"/>
    </source>
</evidence>
<name>A0A2K0UG36_TRIHA</name>
<evidence type="ECO:0000313" key="2">
    <source>
        <dbReference type="EMBL" id="PNP56751.1"/>
    </source>
</evidence>
<feature type="region of interest" description="Disordered" evidence="1">
    <location>
        <begin position="148"/>
        <end position="204"/>
    </location>
</feature>
<reference evidence="2 3" key="1">
    <citation type="submission" date="2017-02" db="EMBL/GenBank/DDBJ databases">
        <title>Genomes of Trichoderma spp. with biocontrol activity.</title>
        <authorList>
            <person name="Gardiner D."/>
            <person name="Kazan K."/>
            <person name="Vos C."/>
            <person name="Harvey P."/>
        </authorList>
    </citation>
    <scope>NUCLEOTIDE SEQUENCE [LARGE SCALE GENOMIC DNA]</scope>
    <source>
        <strain evidence="2 3">Tr1</strain>
    </source>
</reference>
<feature type="region of interest" description="Disordered" evidence="1">
    <location>
        <begin position="83"/>
        <end position="131"/>
    </location>
</feature>
<dbReference type="OrthoDB" id="10603474at2759"/>
<feature type="compositionally biased region" description="Basic and acidic residues" evidence="1">
    <location>
        <begin position="148"/>
        <end position="164"/>
    </location>
</feature>
<sequence>MRQAEKWGLKSIQVMATFFEEACRGSEDVLVYAHPVIQQHELNMAMYKSFNESMALIKGAGCGLESMGLFSLFGDESWRIPTPYSHLKRPRENDGPDVDRTVRSSSFGSAKRKASTQSPRRNQRFKYNETKEKVGLGKAAHSWLFDTDNRRVPTDAFEQTKPRDDDEAEDDFDVKNTAHPSPFHEGWNPPTDFVDPKEEANEHL</sequence>